<dbReference type="RefSeq" id="WP_038266719.1">
    <property type="nucleotide sequence ID" value="NZ_FPAG01000009.1"/>
</dbReference>
<dbReference type="InterPro" id="IPR009923">
    <property type="entry name" value="Dodecin"/>
</dbReference>
<evidence type="ECO:0008006" key="3">
    <source>
        <dbReference type="Google" id="ProtNLM"/>
    </source>
</evidence>
<name>A0A1I6VC99_9FLAO</name>
<evidence type="ECO:0000313" key="2">
    <source>
        <dbReference type="Proteomes" id="UP000183209"/>
    </source>
</evidence>
<dbReference type="Gene3D" id="3.30.1660.10">
    <property type="entry name" value="Flavin-binding protein dodecin"/>
    <property type="match status" value="1"/>
</dbReference>
<organism evidence="1 2">
    <name type="scientific">Zhouia amylolytica</name>
    <dbReference type="NCBI Taxonomy" id="376730"/>
    <lineage>
        <taxon>Bacteria</taxon>
        <taxon>Pseudomonadati</taxon>
        <taxon>Bacteroidota</taxon>
        <taxon>Flavobacteriia</taxon>
        <taxon>Flavobacteriales</taxon>
        <taxon>Flavobacteriaceae</taxon>
        <taxon>Zhouia</taxon>
    </lineage>
</organism>
<dbReference type="PANTHER" id="PTHR39324:SF1">
    <property type="entry name" value="CALCIUM DODECIN"/>
    <property type="match status" value="1"/>
</dbReference>
<dbReference type="EMBL" id="FPAG01000009">
    <property type="protein sequence ID" value="SFT11358.1"/>
    <property type="molecule type" value="Genomic_DNA"/>
</dbReference>
<accession>A0A1I6VC99</accession>
<dbReference type="PANTHER" id="PTHR39324">
    <property type="entry name" value="CALCIUM DODECIN"/>
    <property type="match status" value="1"/>
</dbReference>
<evidence type="ECO:0000313" key="1">
    <source>
        <dbReference type="EMBL" id="SFT11358.1"/>
    </source>
</evidence>
<dbReference type="Pfam" id="PF07311">
    <property type="entry name" value="Dodecin"/>
    <property type="match status" value="1"/>
</dbReference>
<dbReference type="Proteomes" id="UP000183209">
    <property type="component" value="Unassembled WGS sequence"/>
</dbReference>
<gene>
    <name evidence="1" type="ORF">SAMN04487906_2986</name>
</gene>
<dbReference type="SUPFAM" id="SSF89807">
    <property type="entry name" value="Dodecin-like"/>
    <property type="match status" value="1"/>
</dbReference>
<reference evidence="1 2" key="1">
    <citation type="submission" date="2016-10" db="EMBL/GenBank/DDBJ databases">
        <authorList>
            <person name="de Groot N.N."/>
        </authorList>
    </citation>
    <scope>NUCLEOTIDE SEQUENCE [LARGE SCALE GENOMIC DNA]</scope>
    <source>
        <strain evidence="1 2">CGMCC 1.6114</strain>
    </source>
</reference>
<dbReference type="InterPro" id="IPR025543">
    <property type="entry name" value="Dodecin-like"/>
</dbReference>
<dbReference type="OrthoDB" id="1525133at2"/>
<dbReference type="InterPro" id="IPR036694">
    <property type="entry name" value="Dodecin-like_sf"/>
</dbReference>
<dbReference type="AlphaFoldDB" id="A0A1I6VC99"/>
<protein>
    <recommendedName>
        <fullName evidence="3">Dodecin</fullName>
    </recommendedName>
</protein>
<proteinExistence type="predicted"/>
<sequence>MALLKVIEILANSEKSWEDATQKAVKHASKTVNNIRSVYVNEQSATVNGDSIDEYRVNVKITFEVK</sequence>